<proteinExistence type="predicted"/>
<dbReference type="Proteomes" id="UP000887116">
    <property type="component" value="Unassembled WGS sequence"/>
</dbReference>
<comment type="caution">
    <text evidence="1">The sequence shown here is derived from an EMBL/GenBank/DDBJ whole genome shotgun (WGS) entry which is preliminary data.</text>
</comment>
<dbReference type="EMBL" id="BMAO01028603">
    <property type="protein sequence ID" value="GFR25984.1"/>
    <property type="molecule type" value="Genomic_DNA"/>
</dbReference>
<name>A0A8X6IPB1_TRICU</name>
<protein>
    <submittedName>
        <fullName evidence="1">Uncharacterized protein</fullName>
    </submittedName>
</protein>
<sequence length="122" mass="13652">MTYRRRSMTAVMKEQTGLRRMEGNIGSSNPAHGRGVELGQVIQLNQSSRQKHDIKEMVPDSHRGSDLREALVISIKLDADEFPSRSTLIDEISLKAENPRGYQKSSDCEGSTTKYLKEGVCL</sequence>
<gene>
    <name evidence="1" type="ORF">TNCT_248351</name>
</gene>
<accession>A0A8X6IPB1</accession>
<evidence type="ECO:0000313" key="2">
    <source>
        <dbReference type="Proteomes" id="UP000887116"/>
    </source>
</evidence>
<reference evidence="1" key="1">
    <citation type="submission" date="2020-07" db="EMBL/GenBank/DDBJ databases">
        <title>Multicomponent nature underlies the extraordinary mechanical properties of spider dragline silk.</title>
        <authorList>
            <person name="Kono N."/>
            <person name="Nakamura H."/>
            <person name="Mori M."/>
            <person name="Yoshida Y."/>
            <person name="Ohtoshi R."/>
            <person name="Malay A.D."/>
            <person name="Moran D.A.P."/>
            <person name="Tomita M."/>
            <person name="Numata K."/>
            <person name="Arakawa K."/>
        </authorList>
    </citation>
    <scope>NUCLEOTIDE SEQUENCE</scope>
</reference>
<keyword evidence="2" id="KW-1185">Reference proteome</keyword>
<evidence type="ECO:0000313" key="1">
    <source>
        <dbReference type="EMBL" id="GFR25984.1"/>
    </source>
</evidence>
<organism evidence="1 2">
    <name type="scientific">Trichonephila clavata</name>
    <name type="common">Joro spider</name>
    <name type="synonym">Nephila clavata</name>
    <dbReference type="NCBI Taxonomy" id="2740835"/>
    <lineage>
        <taxon>Eukaryota</taxon>
        <taxon>Metazoa</taxon>
        <taxon>Ecdysozoa</taxon>
        <taxon>Arthropoda</taxon>
        <taxon>Chelicerata</taxon>
        <taxon>Arachnida</taxon>
        <taxon>Araneae</taxon>
        <taxon>Araneomorphae</taxon>
        <taxon>Entelegynae</taxon>
        <taxon>Araneoidea</taxon>
        <taxon>Nephilidae</taxon>
        <taxon>Trichonephila</taxon>
    </lineage>
</organism>
<dbReference type="AlphaFoldDB" id="A0A8X6IPB1"/>